<keyword evidence="3 5" id="KW-0687">Ribonucleoprotein</keyword>
<dbReference type="InterPro" id="IPR018130">
    <property type="entry name" value="Ribosomal_uS2_CS"/>
</dbReference>
<dbReference type="Proteomes" id="UP000254834">
    <property type="component" value="Chromosome"/>
</dbReference>
<dbReference type="Pfam" id="PF00318">
    <property type="entry name" value="Ribosomal_S2"/>
    <property type="match status" value="1"/>
</dbReference>
<dbReference type="Gene3D" id="1.10.287.610">
    <property type="entry name" value="Helix hairpin bin"/>
    <property type="match status" value="1"/>
</dbReference>
<keyword evidence="7" id="KW-1185">Reference proteome</keyword>
<dbReference type="CDD" id="cd01425">
    <property type="entry name" value="RPS2"/>
    <property type="match status" value="1"/>
</dbReference>
<dbReference type="PANTHER" id="PTHR12534:SF0">
    <property type="entry name" value="SMALL RIBOSOMAL SUBUNIT PROTEIN US2M"/>
    <property type="match status" value="1"/>
</dbReference>
<dbReference type="Gene3D" id="3.40.50.10490">
    <property type="entry name" value="Glucose-6-phosphate isomerase like protein, domain 1"/>
    <property type="match status" value="1"/>
</dbReference>
<dbReference type="PROSITE" id="PS00962">
    <property type="entry name" value="RIBOSOMAL_S2_1"/>
    <property type="match status" value="1"/>
</dbReference>
<dbReference type="SUPFAM" id="SSF52313">
    <property type="entry name" value="Ribosomal protein S2"/>
    <property type="match status" value="1"/>
</dbReference>
<evidence type="ECO:0000256" key="4">
    <source>
        <dbReference type="ARBA" id="ARBA00035256"/>
    </source>
</evidence>
<dbReference type="EMBL" id="CP025544">
    <property type="protein sequence ID" value="AXK61023.1"/>
    <property type="molecule type" value="Genomic_DNA"/>
</dbReference>
<evidence type="ECO:0000313" key="7">
    <source>
        <dbReference type="Proteomes" id="UP000254834"/>
    </source>
</evidence>
<evidence type="ECO:0000256" key="1">
    <source>
        <dbReference type="ARBA" id="ARBA00006242"/>
    </source>
</evidence>
<dbReference type="NCBIfam" id="TIGR01011">
    <property type="entry name" value="rpsB_bact"/>
    <property type="match status" value="1"/>
</dbReference>
<dbReference type="HAMAP" id="MF_00291_B">
    <property type="entry name" value="Ribosomal_uS2_B"/>
    <property type="match status" value="1"/>
</dbReference>
<dbReference type="InterPro" id="IPR001865">
    <property type="entry name" value="Ribosomal_uS2"/>
</dbReference>
<evidence type="ECO:0000256" key="2">
    <source>
        <dbReference type="ARBA" id="ARBA00022980"/>
    </source>
</evidence>
<dbReference type="AlphaFoldDB" id="A0A345ZCK6"/>
<gene>
    <name evidence="5 6" type="primary">rpsB</name>
    <name evidence="6" type="ORF">C0J27_04800</name>
</gene>
<dbReference type="GO" id="GO:0003735">
    <property type="term" value="F:structural constituent of ribosome"/>
    <property type="evidence" value="ECO:0007669"/>
    <property type="project" value="InterPro"/>
</dbReference>
<reference evidence="6 7" key="1">
    <citation type="submission" date="2017-12" db="EMBL/GenBank/DDBJ databases">
        <title>Chromulinavorax destructans is a abundant pathogen of dominant heterotrophic picoflagllates.</title>
        <authorList>
            <person name="Deeg C.M."/>
            <person name="Zimmer M."/>
            <person name="Suttle C.A."/>
        </authorList>
    </citation>
    <scope>NUCLEOTIDE SEQUENCE [LARGE SCALE GENOMIC DNA]</scope>
    <source>
        <strain evidence="6 7">SeV1</strain>
    </source>
</reference>
<dbReference type="PANTHER" id="PTHR12534">
    <property type="entry name" value="30S RIBOSOMAL PROTEIN S2 PROKARYOTIC AND ORGANELLAR"/>
    <property type="match status" value="1"/>
</dbReference>
<name>A0A345ZCK6_9BACT</name>
<dbReference type="RefSeq" id="WP_115586038.1">
    <property type="nucleotide sequence ID" value="NZ_CP025544.1"/>
</dbReference>
<accession>A0A345ZCK6</accession>
<dbReference type="InterPro" id="IPR005706">
    <property type="entry name" value="Ribosomal_uS2_bac/mit/plastid"/>
</dbReference>
<protein>
    <recommendedName>
        <fullName evidence="4 5">Small ribosomal subunit protein uS2</fullName>
    </recommendedName>
</protein>
<evidence type="ECO:0000256" key="5">
    <source>
        <dbReference type="HAMAP-Rule" id="MF_00291"/>
    </source>
</evidence>
<comment type="similarity">
    <text evidence="1 5">Belongs to the universal ribosomal protein uS2 family.</text>
</comment>
<dbReference type="PRINTS" id="PR00395">
    <property type="entry name" value="RIBOSOMALS2"/>
</dbReference>
<dbReference type="InterPro" id="IPR023591">
    <property type="entry name" value="Ribosomal_uS2_flav_dom_sf"/>
</dbReference>
<proteinExistence type="inferred from homology"/>
<dbReference type="GO" id="GO:0006412">
    <property type="term" value="P:translation"/>
    <property type="evidence" value="ECO:0007669"/>
    <property type="project" value="UniProtKB-UniRule"/>
</dbReference>
<organism evidence="6 7">
    <name type="scientific">Candidatus Chromulinivorax destructor</name>
    <dbReference type="NCBI Taxonomy" id="2066483"/>
    <lineage>
        <taxon>Bacteria</taxon>
        <taxon>Candidatus Babelota</taxon>
        <taxon>Candidatus Babeliae</taxon>
        <taxon>Candidatus Babeliales</taxon>
        <taxon>Candidatus Chromulinivoraceae</taxon>
        <taxon>Candidatus Chromulinivorax</taxon>
    </lineage>
</organism>
<dbReference type="KEGG" id="cdes:C0J27_04800"/>
<dbReference type="GO" id="GO:0022627">
    <property type="term" value="C:cytosolic small ribosomal subunit"/>
    <property type="evidence" value="ECO:0007669"/>
    <property type="project" value="TreeGrafter"/>
</dbReference>
<evidence type="ECO:0000313" key="6">
    <source>
        <dbReference type="EMBL" id="AXK61023.1"/>
    </source>
</evidence>
<sequence>MIDFRDLIQAGLHFGHQKSRWCPKMAPYIWGHRNGVHLIDVSKIAFNLEKAAKFLESVSAKGETILWVGTKKSAKSMVESIGHNLNMPYVSHRWVGGTITNFYQVKKAVTKYLHLLDVIKKADESMYTKKECVVFQKAADRLGKTVGGLIDLKMPVGAIVLIDVRKEATALQEAVSAGVPVVALVDSNVDPTGVDYVIPGNDDSPKAIKLVLDYLAAAAARGLDKKSLQEESEAIAQASDTTSKKPFLKKVVNAPKKAETPINKKFAIAEQQEQLTAALAEKLETEK</sequence>
<evidence type="ECO:0000256" key="3">
    <source>
        <dbReference type="ARBA" id="ARBA00023274"/>
    </source>
</evidence>
<dbReference type="OrthoDB" id="9808036at2"/>
<keyword evidence="2 5" id="KW-0689">Ribosomal protein</keyword>